<feature type="region of interest" description="Disordered" evidence="1">
    <location>
        <begin position="845"/>
        <end position="871"/>
    </location>
</feature>
<dbReference type="AlphaFoldDB" id="A0A3N4LJ93"/>
<feature type="region of interest" description="Disordered" evidence="1">
    <location>
        <begin position="107"/>
        <end position="128"/>
    </location>
</feature>
<name>A0A3N4LJ93_9PEZI</name>
<proteinExistence type="predicted"/>
<dbReference type="OrthoDB" id="5496297at2759"/>
<gene>
    <name evidence="2" type="ORF">L211DRAFT_854596</name>
</gene>
<feature type="compositionally biased region" description="Polar residues" evidence="1">
    <location>
        <begin position="145"/>
        <end position="161"/>
    </location>
</feature>
<evidence type="ECO:0000256" key="1">
    <source>
        <dbReference type="SAM" id="MobiDB-lite"/>
    </source>
</evidence>
<feature type="region of interest" description="Disordered" evidence="1">
    <location>
        <begin position="711"/>
        <end position="736"/>
    </location>
</feature>
<feature type="region of interest" description="Disordered" evidence="1">
    <location>
        <begin position="276"/>
        <end position="297"/>
    </location>
</feature>
<feature type="compositionally biased region" description="Low complexity" evidence="1">
    <location>
        <begin position="241"/>
        <end position="253"/>
    </location>
</feature>
<feature type="region of interest" description="Disordered" evidence="1">
    <location>
        <begin position="144"/>
        <end position="171"/>
    </location>
</feature>
<dbReference type="EMBL" id="ML121773">
    <property type="protein sequence ID" value="RPB17995.1"/>
    <property type="molecule type" value="Genomic_DNA"/>
</dbReference>
<feature type="compositionally biased region" description="Low complexity" evidence="1">
    <location>
        <begin position="720"/>
        <end position="736"/>
    </location>
</feature>
<feature type="region of interest" description="Disordered" evidence="1">
    <location>
        <begin position="241"/>
        <end position="263"/>
    </location>
</feature>
<protein>
    <submittedName>
        <fullName evidence="2">Uncharacterized protein</fullName>
    </submittedName>
</protein>
<evidence type="ECO:0000313" key="3">
    <source>
        <dbReference type="Proteomes" id="UP000267821"/>
    </source>
</evidence>
<reference evidence="2 3" key="1">
    <citation type="journal article" date="2018" name="Nat. Ecol. Evol.">
        <title>Pezizomycetes genomes reveal the molecular basis of ectomycorrhizal truffle lifestyle.</title>
        <authorList>
            <person name="Murat C."/>
            <person name="Payen T."/>
            <person name="Noel B."/>
            <person name="Kuo A."/>
            <person name="Morin E."/>
            <person name="Chen J."/>
            <person name="Kohler A."/>
            <person name="Krizsan K."/>
            <person name="Balestrini R."/>
            <person name="Da Silva C."/>
            <person name="Montanini B."/>
            <person name="Hainaut M."/>
            <person name="Levati E."/>
            <person name="Barry K.W."/>
            <person name="Belfiori B."/>
            <person name="Cichocki N."/>
            <person name="Clum A."/>
            <person name="Dockter R.B."/>
            <person name="Fauchery L."/>
            <person name="Guy J."/>
            <person name="Iotti M."/>
            <person name="Le Tacon F."/>
            <person name="Lindquist E.A."/>
            <person name="Lipzen A."/>
            <person name="Malagnac F."/>
            <person name="Mello A."/>
            <person name="Molinier V."/>
            <person name="Miyauchi S."/>
            <person name="Poulain J."/>
            <person name="Riccioni C."/>
            <person name="Rubini A."/>
            <person name="Sitrit Y."/>
            <person name="Splivallo R."/>
            <person name="Traeger S."/>
            <person name="Wang M."/>
            <person name="Zifcakova L."/>
            <person name="Wipf D."/>
            <person name="Zambonelli A."/>
            <person name="Paolocci F."/>
            <person name="Nowrousian M."/>
            <person name="Ottonello S."/>
            <person name="Baldrian P."/>
            <person name="Spatafora J.W."/>
            <person name="Henrissat B."/>
            <person name="Nagy L.G."/>
            <person name="Aury J.M."/>
            <person name="Wincker P."/>
            <person name="Grigoriev I.V."/>
            <person name="Bonfante P."/>
            <person name="Martin F.M."/>
        </authorList>
    </citation>
    <scope>NUCLEOTIDE SEQUENCE [LARGE SCALE GENOMIC DNA]</scope>
    <source>
        <strain evidence="2 3">ATCC MYA-4762</strain>
    </source>
</reference>
<keyword evidence="3" id="KW-1185">Reference proteome</keyword>
<evidence type="ECO:0000313" key="2">
    <source>
        <dbReference type="EMBL" id="RPB17995.1"/>
    </source>
</evidence>
<dbReference type="Proteomes" id="UP000267821">
    <property type="component" value="Unassembled WGS sequence"/>
</dbReference>
<sequence length="871" mass="98359">MGSRTDSSPDSRSGSITRKAKLLSAPSLKLKRASALPYNYIKPKTCRSATETLLFQKVSTVIGAMSKTEKAAMLCPERGTRSGSAPPIPSPKDVREFEAMNDIWLGYNERSPSGDLTPKPSKRTRKAVPQATELIPQGHPELQTAHLQSQEPQPTTDCPNASSPPRPTAQNDATVKLSADIGTSIFLQENTSKKTVQRMAGSVVTGAYSTVGEITRAASGAINWLSQMGFENIGRELLTTSEEETLGPSSTGENWKENRGKSPMQLSAGQALIRYEPTRSPSPSRQLEDGPHGTPEAALHEENDEIRGLEKQGEIPGGMAGIRHGTIKGPPLMSNQNSGGDTRAEPQLHFQATRTDKRSDAHNFPTWPMRRQTKLTDRLSFAPLRCIEILPQLHSSPFYCSPRHYRSSFFSTSFNHNRFNWSAQPPFEYCPPSTEFDTSTAPSPALQPTFGFNMSQDDFKRILEEMLRPLHQKIDAATAIANNTKTANMNARKTEIEAKKRLYDEELKAIDEGIWTTPFDMPPVEKDVVLRNQDAGKEWKRTPRFDPSTMPKFRHDDDLELWLIEMEQFVDTHRETVVCPQIAFNCFLQKDPVRIWYSMLGGRNHANITKEAGCWFNFQMKMRETWLKSISVTQREAEDRCKLPEEPFLIYYFQKLRMLAMAFPESKETTHIARIRAKFNDAQADHYIREQDSLSRFASEIRQYDDHLKLHPPVKSTQHTRSPYQTTSSTPYSRYQNNAGLATQQPLRSRLLLPATAHEAPKARDRAAEYSKRNEARVKTIADRLNPATNKKTRSFLRSDRVVKFIERPCEFCEKLGKRDQWHFGFECGTRAAVHTVWIETLESDSDSDNNSIAWSVQAGEDETEANSGKV</sequence>
<dbReference type="InParanoid" id="A0A3N4LJ93"/>
<accession>A0A3N4LJ93</accession>
<organism evidence="2 3">
    <name type="scientific">Terfezia boudieri ATCC MYA-4762</name>
    <dbReference type="NCBI Taxonomy" id="1051890"/>
    <lineage>
        <taxon>Eukaryota</taxon>
        <taxon>Fungi</taxon>
        <taxon>Dikarya</taxon>
        <taxon>Ascomycota</taxon>
        <taxon>Pezizomycotina</taxon>
        <taxon>Pezizomycetes</taxon>
        <taxon>Pezizales</taxon>
        <taxon>Pezizaceae</taxon>
        <taxon>Terfezia</taxon>
    </lineage>
</organism>